<evidence type="ECO:0000256" key="6">
    <source>
        <dbReference type="RuleBase" id="RU004057"/>
    </source>
</evidence>
<evidence type="ECO:0000259" key="8">
    <source>
        <dbReference type="Pfam" id="PF01618"/>
    </source>
</evidence>
<organism evidence="9 10">
    <name type="scientific">Agaribacillus aureus</name>
    <dbReference type="NCBI Taxonomy" id="3051825"/>
    <lineage>
        <taxon>Bacteria</taxon>
        <taxon>Pseudomonadati</taxon>
        <taxon>Bacteroidota</taxon>
        <taxon>Cytophagia</taxon>
        <taxon>Cytophagales</taxon>
        <taxon>Splendidivirgaceae</taxon>
        <taxon>Agaribacillus</taxon>
    </lineage>
</organism>
<protein>
    <submittedName>
        <fullName evidence="9">MotA/TolQ/ExbB proton channel family protein</fullName>
    </submittedName>
</protein>
<accession>A0ABT8L9D3</accession>
<dbReference type="Pfam" id="PF01618">
    <property type="entry name" value="MotA_ExbB"/>
    <property type="match status" value="1"/>
</dbReference>
<evidence type="ECO:0000256" key="7">
    <source>
        <dbReference type="SAM" id="Phobius"/>
    </source>
</evidence>
<sequence>MNFFQFLITGGIEFMGLLTLLALVVIGFSVKKVIDLFFRNEMSQPKLEWGLQYIKFFGLMSLVVGVFGQVVGLFEAFRVIVEMGDVSPAVLAGGLKVSSLTTIYGFSIFIFSYLCWFVLNLKYERRVLDEVS</sequence>
<keyword evidence="2" id="KW-1003">Cell membrane</keyword>
<dbReference type="Proteomes" id="UP001172083">
    <property type="component" value="Unassembled WGS sequence"/>
</dbReference>
<evidence type="ECO:0000256" key="2">
    <source>
        <dbReference type="ARBA" id="ARBA00022475"/>
    </source>
</evidence>
<dbReference type="EMBL" id="JAUJEB010000004">
    <property type="protein sequence ID" value="MDN5214363.1"/>
    <property type="molecule type" value="Genomic_DNA"/>
</dbReference>
<feature type="transmembrane region" description="Helical" evidence="7">
    <location>
        <begin position="6"/>
        <end position="30"/>
    </location>
</feature>
<evidence type="ECO:0000256" key="5">
    <source>
        <dbReference type="ARBA" id="ARBA00023136"/>
    </source>
</evidence>
<keyword evidence="6" id="KW-0653">Protein transport</keyword>
<evidence type="ECO:0000256" key="3">
    <source>
        <dbReference type="ARBA" id="ARBA00022692"/>
    </source>
</evidence>
<keyword evidence="4 7" id="KW-1133">Transmembrane helix</keyword>
<evidence type="ECO:0000256" key="1">
    <source>
        <dbReference type="ARBA" id="ARBA00004651"/>
    </source>
</evidence>
<keyword evidence="10" id="KW-1185">Reference proteome</keyword>
<keyword evidence="3 7" id="KW-0812">Transmembrane</keyword>
<gene>
    <name evidence="9" type="ORF">QQ020_19950</name>
</gene>
<proteinExistence type="inferred from homology"/>
<feature type="transmembrane region" description="Helical" evidence="7">
    <location>
        <begin position="51"/>
        <end position="77"/>
    </location>
</feature>
<evidence type="ECO:0000256" key="4">
    <source>
        <dbReference type="ARBA" id="ARBA00022989"/>
    </source>
</evidence>
<evidence type="ECO:0000313" key="9">
    <source>
        <dbReference type="EMBL" id="MDN5214363.1"/>
    </source>
</evidence>
<comment type="subcellular location">
    <subcellularLocation>
        <location evidence="1">Cell membrane</location>
        <topology evidence="1">Multi-pass membrane protein</topology>
    </subcellularLocation>
    <subcellularLocation>
        <location evidence="6">Membrane</location>
        <topology evidence="6">Multi-pass membrane protein</topology>
    </subcellularLocation>
</comment>
<comment type="caution">
    <text evidence="9">The sequence shown here is derived from an EMBL/GenBank/DDBJ whole genome shotgun (WGS) entry which is preliminary data.</text>
</comment>
<keyword evidence="5 7" id="KW-0472">Membrane</keyword>
<comment type="similarity">
    <text evidence="6">Belongs to the exbB/tolQ family.</text>
</comment>
<dbReference type="InterPro" id="IPR002898">
    <property type="entry name" value="MotA_ExbB_proton_chnl"/>
</dbReference>
<keyword evidence="6" id="KW-0813">Transport</keyword>
<feature type="transmembrane region" description="Helical" evidence="7">
    <location>
        <begin position="97"/>
        <end position="119"/>
    </location>
</feature>
<name>A0ABT8L9D3_9BACT</name>
<dbReference type="RefSeq" id="WP_346759697.1">
    <property type="nucleotide sequence ID" value="NZ_JAUJEB010000004.1"/>
</dbReference>
<evidence type="ECO:0000313" key="10">
    <source>
        <dbReference type="Proteomes" id="UP001172083"/>
    </source>
</evidence>
<reference evidence="9" key="1">
    <citation type="submission" date="2023-06" db="EMBL/GenBank/DDBJ databases">
        <title>Genomic of Agaribacillus aureum.</title>
        <authorList>
            <person name="Wang G."/>
        </authorList>
    </citation>
    <scope>NUCLEOTIDE SEQUENCE</scope>
    <source>
        <strain evidence="9">BMA12</strain>
    </source>
</reference>
<feature type="domain" description="MotA/TolQ/ExbB proton channel" evidence="8">
    <location>
        <begin position="38"/>
        <end position="127"/>
    </location>
</feature>